<reference evidence="3 4" key="1">
    <citation type="journal article" date="2019" name="Nat. Ecol. Evol.">
        <title>Megaphylogeny resolves global patterns of mushroom evolution.</title>
        <authorList>
            <person name="Varga T."/>
            <person name="Krizsan K."/>
            <person name="Foldi C."/>
            <person name="Dima B."/>
            <person name="Sanchez-Garcia M."/>
            <person name="Sanchez-Ramirez S."/>
            <person name="Szollosi G.J."/>
            <person name="Szarkandi J.G."/>
            <person name="Papp V."/>
            <person name="Albert L."/>
            <person name="Andreopoulos W."/>
            <person name="Angelini C."/>
            <person name="Antonin V."/>
            <person name="Barry K.W."/>
            <person name="Bougher N.L."/>
            <person name="Buchanan P."/>
            <person name="Buyck B."/>
            <person name="Bense V."/>
            <person name="Catcheside P."/>
            <person name="Chovatia M."/>
            <person name="Cooper J."/>
            <person name="Damon W."/>
            <person name="Desjardin D."/>
            <person name="Finy P."/>
            <person name="Geml J."/>
            <person name="Haridas S."/>
            <person name="Hughes K."/>
            <person name="Justo A."/>
            <person name="Karasinski D."/>
            <person name="Kautmanova I."/>
            <person name="Kiss B."/>
            <person name="Kocsube S."/>
            <person name="Kotiranta H."/>
            <person name="LaButti K.M."/>
            <person name="Lechner B.E."/>
            <person name="Liimatainen K."/>
            <person name="Lipzen A."/>
            <person name="Lukacs Z."/>
            <person name="Mihaltcheva S."/>
            <person name="Morgado L.N."/>
            <person name="Niskanen T."/>
            <person name="Noordeloos M.E."/>
            <person name="Ohm R.A."/>
            <person name="Ortiz-Santana B."/>
            <person name="Ovrebo C."/>
            <person name="Racz N."/>
            <person name="Riley R."/>
            <person name="Savchenko A."/>
            <person name="Shiryaev A."/>
            <person name="Soop K."/>
            <person name="Spirin V."/>
            <person name="Szebenyi C."/>
            <person name="Tomsovsky M."/>
            <person name="Tulloss R.E."/>
            <person name="Uehling J."/>
            <person name="Grigoriev I.V."/>
            <person name="Vagvolgyi C."/>
            <person name="Papp T."/>
            <person name="Martin F.M."/>
            <person name="Miettinen O."/>
            <person name="Hibbett D.S."/>
            <person name="Nagy L.G."/>
        </authorList>
    </citation>
    <scope>NUCLEOTIDE SEQUENCE [LARGE SCALE GENOMIC DNA]</scope>
    <source>
        <strain evidence="3 4">OMC1185</strain>
    </source>
</reference>
<protein>
    <submittedName>
        <fullName evidence="3">FAD dependent oxidoreductase</fullName>
    </submittedName>
</protein>
<dbReference type="SUPFAM" id="SSF51971">
    <property type="entry name" value="Nucleotide-binding domain"/>
    <property type="match status" value="1"/>
</dbReference>
<dbReference type="GO" id="GO:0005737">
    <property type="term" value="C:cytoplasm"/>
    <property type="evidence" value="ECO:0007669"/>
    <property type="project" value="TreeGrafter"/>
</dbReference>
<dbReference type="EMBL" id="ML213519">
    <property type="protein sequence ID" value="TFK48505.1"/>
    <property type="molecule type" value="Genomic_DNA"/>
</dbReference>
<feature type="chain" id="PRO_5022987391" evidence="1">
    <location>
        <begin position="22"/>
        <end position="492"/>
    </location>
</feature>
<evidence type="ECO:0000313" key="4">
    <source>
        <dbReference type="Proteomes" id="UP000305948"/>
    </source>
</evidence>
<organism evidence="3 4">
    <name type="scientific">Heliocybe sulcata</name>
    <dbReference type="NCBI Taxonomy" id="5364"/>
    <lineage>
        <taxon>Eukaryota</taxon>
        <taxon>Fungi</taxon>
        <taxon>Dikarya</taxon>
        <taxon>Basidiomycota</taxon>
        <taxon>Agaricomycotina</taxon>
        <taxon>Agaricomycetes</taxon>
        <taxon>Gloeophyllales</taxon>
        <taxon>Gloeophyllaceae</taxon>
        <taxon>Heliocybe</taxon>
    </lineage>
</organism>
<feature type="signal peptide" evidence="1">
    <location>
        <begin position="1"/>
        <end position="21"/>
    </location>
</feature>
<evidence type="ECO:0000256" key="1">
    <source>
        <dbReference type="SAM" id="SignalP"/>
    </source>
</evidence>
<name>A0A5C3MUJ6_9AGAM</name>
<proteinExistence type="predicted"/>
<dbReference type="OrthoDB" id="429143at2759"/>
<evidence type="ECO:0000259" key="2">
    <source>
        <dbReference type="Pfam" id="PF01266"/>
    </source>
</evidence>
<dbReference type="InterPro" id="IPR036188">
    <property type="entry name" value="FAD/NAD-bd_sf"/>
</dbReference>
<evidence type="ECO:0000313" key="3">
    <source>
        <dbReference type="EMBL" id="TFK48505.1"/>
    </source>
</evidence>
<dbReference type="Pfam" id="PF01266">
    <property type="entry name" value="DAO"/>
    <property type="match status" value="1"/>
</dbReference>
<keyword evidence="1" id="KW-0732">Signal</keyword>
<dbReference type="AlphaFoldDB" id="A0A5C3MUJ6"/>
<dbReference type="STRING" id="5364.A0A5C3MUJ6"/>
<gene>
    <name evidence="3" type="ORF">OE88DRAFT_1737755</name>
</gene>
<dbReference type="PANTHER" id="PTHR13847:SF260">
    <property type="entry name" value="FAD DEPENDENT OXIDOREDUCTASE DOMAIN-CONTAINING PROTEIN"/>
    <property type="match status" value="1"/>
</dbReference>
<feature type="domain" description="FAD dependent oxidoreductase" evidence="2">
    <location>
        <begin position="74"/>
        <end position="466"/>
    </location>
</feature>
<dbReference type="Gene3D" id="3.30.9.10">
    <property type="entry name" value="D-Amino Acid Oxidase, subunit A, domain 2"/>
    <property type="match status" value="1"/>
</dbReference>
<dbReference type="PANTHER" id="PTHR13847">
    <property type="entry name" value="SARCOSINE DEHYDROGENASE-RELATED"/>
    <property type="match status" value="1"/>
</dbReference>
<dbReference type="Gene3D" id="3.50.50.60">
    <property type="entry name" value="FAD/NAD(P)-binding domain"/>
    <property type="match status" value="1"/>
</dbReference>
<dbReference type="Proteomes" id="UP000305948">
    <property type="component" value="Unassembled WGS sequence"/>
</dbReference>
<accession>A0A5C3MUJ6</accession>
<sequence>MFAGALGALVAVSLAHEAVYAVGPVAQEIFRQPAEDVPEWLPVPNPTKSFWIDSPDANPLASEGSSGSLTTDADVCIIGSGMTGISTAYHLSELLADSSNDPLSAVVLEARDFCSGATGRNGGHLTPRAFMKFSTYAELYGEHEALSSLAIEHHTSNGIVNIVKSAGLELAVDLVEGGHVDVFFDEESEIEARADYKAAHDAGADLQDVQWMDKEDMLSKFGTANSGVRISAHNLWPLKFVSGIYNITKLKRGKLSLHLHTRTPVTSMSALDSQPAGLHSRRWNLTTPRGSVACSYVVHATNAYAGHLLPHMRGSKGIVPTRGQIIAIRANASADELTKVSWSGNPGTEYWFPRPLNATEGEKPLVILGGGRVHAPGHERFVIDDSTVSPVVGEFLRGFLPDVFPGKFDKAREPEMEWTGIMGYTSQGDPFVGPVGEDYDGQYISAGFTGHGMPRAFACGEAVAQMIVANLTGQTWTAPAWLPQRYLTWNRP</sequence>
<dbReference type="InterPro" id="IPR006076">
    <property type="entry name" value="FAD-dep_OxRdtase"/>
</dbReference>
<keyword evidence="4" id="KW-1185">Reference proteome</keyword>